<dbReference type="AlphaFoldDB" id="A0A1I7HFG9"/>
<dbReference type="Gene3D" id="1.25.40.10">
    <property type="entry name" value="Tetratricopeptide repeat domain"/>
    <property type="match status" value="1"/>
</dbReference>
<dbReference type="PANTHER" id="PTHR48098">
    <property type="entry name" value="ENTEROCHELIN ESTERASE-RELATED"/>
    <property type="match status" value="1"/>
</dbReference>
<dbReference type="InterPro" id="IPR050583">
    <property type="entry name" value="Mycobacterial_A85_antigen"/>
</dbReference>
<organism evidence="2 3">
    <name type="scientific">Pustulibacterium marinum</name>
    <dbReference type="NCBI Taxonomy" id="1224947"/>
    <lineage>
        <taxon>Bacteria</taxon>
        <taxon>Pseudomonadati</taxon>
        <taxon>Bacteroidota</taxon>
        <taxon>Flavobacteriia</taxon>
        <taxon>Flavobacteriales</taxon>
        <taxon>Flavobacteriaceae</taxon>
        <taxon>Pustulibacterium</taxon>
    </lineage>
</organism>
<keyword evidence="1" id="KW-0732">Signal</keyword>
<reference evidence="2 3" key="1">
    <citation type="submission" date="2016-10" db="EMBL/GenBank/DDBJ databases">
        <authorList>
            <person name="de Groot N.N."/>
        </authorList>
    </citation>
    <scope>NUCLEOTIDE SEQUENCE [LARGE SCALE GENOMIC DNA]</scope>
    <source>
        <strain evidence="2 3">CGMCC 1.12333</strain>
    </source>
</reference>
<evidence type="ECO:0000313" key="2">
    <source>
        <dbReference type="EMBL" id="SFU59381.1"/>
    </source>
</evidence>
<dbReference type="Proteomes" id="UP000199138">
    <property type="component" value="Unassembled WGS sequence"/>
</dbReference>
<evidence type="ECO:0008006" key="4">
    <source>
        <dbReference type="Google" id="ProtNLM"/>
    </source>
</evidence>
<feature type="chain" id="PRO_5011797169" description="Esterase" evidence="1">
    <location>
        <begin position="19"/>
        <end position="379"/>
    </location>
</feature>
<dbReference type="Gene3D" id="3.40.50.1820">
    <property type="entry name" value="alpha/beta hydrolase"/>
    <property type="match status" value="1"/>
</dbReference>
<dbReference type="InterPro" id="IPR011990">
    <property type="entry name" value="TPR-like_helical_dom_sf"/>
</dbReference>
<dbReference type="STRING" id="1224947.SAMN05216480_10910"/>
<dbReference type="OrthoDB" id="1142077at2"/>
<gene>
    <name evidence="2" type="ORF">SAMN05216480_10910</name>
</gene>
<evidence type="ECO:0000256" key="1">
    <source>
        <dbReference type="SAM" id="SignalP"/>
    </source>
</evidence>
<dbReference type="PANTHER" id="PTHR48098:SF6">
    <property type="entry name" value="FERRI-BACILLIBACTIN ESTERASE BESA"/>
    <property type="match status" value="1"/>
</dbReference>
<keyword evidence="3" id="KW-1185">Reference proteome</keyword>
<proteinExistence type="predicted"/>
<accession>A0A1I7HFG9</accession>
<dbReference type="InterPro" id="IPR029058">
    <property type="entry name" value="AB_hydrolase_fold"/>
</dbReference>
<sequence length="379" mass="44162">MKKLLSLLLFCAFFSAQAQFSVEEVESGILKEKRTLKIYKPVNYTEEKVYPLIIVFDADYLFEPLVANINYYSYWLEMPEAIIVGVNQKGIRYEDCEYSGETGLPDNKGNDFFDFVGLELIPYIESQYTIANFRVAVGHGTTANFINYYLFKDAPLFNAYINLSPTFAPQMEERIASRLGQFKEKKFYYLATAENDEKKNRTKIGNLNTMLKQVKNNQLYYYYDDFESANHNSTAVYAIPNALNKIFGIFKPITPAEYKEKILTMEEPVINYLNDKYNTIEDLFGFKKEILINDYMAIYAACKKKEDAESLRNLAELAEQDYPATMMYDYLMGEYYEQIGNPKKAVKHFQEAFAKEEIDFMTKDLAYEKMQAIKNDFGY</sequence>
<dbReference type="SUPFAM" id="SSF53474">
    <property type="entry name" value="alpha/beta-Hydrolases"/>
    <property type="match status" value="1"/>
</dbReference>
<dbReference type="Pfam" id="PF00756">
    <property type="entry name" value="Esterase"/>
    <property type="match status" value="1"/>
</dbReference>
<name>A0A1I7HFG9_9FLAO</name>
<dbReference type="RefSeq" id="WP_093025385.1">
    <property type="nucleotide sequence ID" value="NZ_FPBK01000009.1"/>
</dbReference>
<feature type="signal peptide" evidence="1">
    <location>
        <begin position="1"/>
        <end position="18"/>
    </location>
</feature>
<evidence type="ECO:0000313" key="3">
    <source>
        <dbReference type="Proteomes" id="UP000199138"/>
    </source>
</evidence>
<dbReference type="EMBL" id="FPBK01000009">
    <property type="protein sequence ID" value="SFU59381.1"/>
    <property type="molecule type" value="Genomic_DNA"/>
</dbReference>
<dbReference type="InterPro" id="IPR000801">
    <property type="entry name" value="Esterase-like"/>
</dbReference>
<protein>
    <recommendedName>
        <fullName evidence="4">Esterase</fullName>
    </recommendedName>
</protein>